<dbReference type="Proteomes" id="UP001307889">
    <property type="component" value="Chromosome 1"/>
</dbReference>
<protein>
    <submittedName>
        <fullName evidence="1">Uncharacterized protein</fullName>
    </submittedName>
</protein>
<evidence type="ECO:0000313" key="1">
    <source>
        <dbReference type="EMBL" id="BES88842.1"/>
    </source>
</evidence>
<reference evidence="1 2" key="1">
    <citation type="submission" date="2023-09" db="EMBL/GenBank/DDBJ databases">
        <title>Nesidiocoris tenuis whole genome shotgun sequence.</title>
        <authorList>
            <person name="Shibata T."/>
            <person name="Shimoda M."/>
            <person name="Kobayashi T."/>
            <person name="Uehara T."/>
        </authorList>
    </citation>
    <scope>NUCLEOTIDE SEQUENCE [LARGE SCALE GENOMIC DNA]</scope>
    <source>
        <strain evidence="1 2">Japan</strain>
    </source>
</reference>
<accession>A0ABN7A948</accession>
<proteinExistence type="predicted"/>
<keyword evidence="2" id="KW-1185">Reference proteome</keyword>
<dbReference type="EMBL" id="AP028909">
    <property type="protein sequence ID" value="BES88842.1"/>
    <property type="molecule type" value="Genomic_DNA"/>
</dbReference>
<organism evidence="1 2">
    <name type="scientific">Nesidiocoris tenuis</name>
    <dbReference type="NCBI Taxonomy" id="355587"/>
    <lineage>
        <taxon>Eukaryota</taxon>
        <taxon>Metazoa</taxon>
        <taxon>Ecdysozoa</taxon>
        <taxon>Arthropoda</taxon>
        <taxon>Hexapoda</taxon>
        <taxon>Insecta</taxon>
        <taxon>Pterygota</taxon>
        <taxon>Neoptera</taxon>
        <taxon>Paraneoptera</taxon>
        <taxon>Hemiptera</taxon>
        <taxon>Heteroptera</taxon>
        <taxon>Panheteroptera</taxon>
        <taxon>Cimicomorpha</taxon>
        <taxon>Miridae</taxon>
        <taxon>Dicyphina</taxon>
        <taxon>Nesidiocoris</taxon>
    </lineage>
</organism>
<name>A0ABN7A948_9HEMI</name>
<evidence type="ECO:0000313" key="2">
    <source>
        <dbReference type="Proteomes" id="UP001307889"/>
    </source>
</evidence>
<sequence length="513" mass="57894">MDPIVEEGNILLTLELDKFLRSDDGVDRVVLSRYNNAINELKNGRVVSVYRFPRPFAVVQQLNVFFSYEPKFKHYIFMNGPDLVIVRKIEETLTMHKTYFNISTYVVEDHLNIGKPQVVIYPLDDDPLIITDCNCDKLSPAELSVVPALTTLIKKTNLSIKTAQTLLLQKRKLLSKLSMSLAFNTSSDWIASTAGRLVLLREGAADGNVGELVQKPALSIGAPWFRKHLTQWIIGFPVTNISAEDMFDFQIYISHINLSMEQTKLFRKVSKSDEFYHEESKLPANRCGVLATVMIEPCLTVPALVLRCVCRFGRTSADDLDQCYLGSLDIATSDLSGDKYRIGQPLTVIDSIAFRACSVQNELLFKTLTISKEEFISKLESWNGFQANDQSTSGDYFHRFSVPQSSMVLNRGTDSITFYTDTFNDFLLLVHNFISGFRGAVEFKHPKSDPRPAIEAMKKEISTIKDLLIRELCETEEPAPPINMDAVLRDLMLLEVDSAVEINALKDFADLRA</sequence>
<gene>
    <name evidence="1" type="ORF">NTJ_01650</name>
</gene>